<dbReference type="InterPro" id="IPR013078">
    <property type="entry name" value="His_Pase_superF_clade-1"/>
</dbReference>
<dbReference type="AlphaFoldDB" id="A0A5E6TNE7"/>
<dbReference type="Gene3D" id="3.40.50.1240">
    <property type="entry name" value="Phosphoglycerate mutase-like"/>
    <property type="match status" value="1"/>
</dbReference>
<sequence length="246" mass="27655">MRVRLIRHAESEANAGLATTSPHTIPLTEYGNLQAWTLADSITSPPDLVVSSPFERAFHTAQPTALRFPDASVEIWAVEEFTYLSPGRFLGTTQSERKPIAEAYWLTADKKGVDGPGAESFAQLLDRAQSMLDRLACLDVEQAFVFSHGQFIRAVAWLIRHGEAAGDPERMREFRRLDTQEPLANCAGYDMALRDGRWFIDYQLSPDGKVRFIDQFCTDQSVGPLPLTPFTREIRDGMKHLKKLIT</sequence>
<dbReference type="Pfam" id="PF00300">
    <property type="entry name" value="His_Phos_1"/>
    <property type="match status" value="1"/>
</dbReference>
<dbReference type="InterPro" id="IPR050275">
    <property type="entry name" value="PGM_Phosphatase"/>
</dbReference>
<accession>A0A5E6TNE7</accession>
<dbReference type="InterPro" id="IPR029033">
    <property type="entry name" value="His_PPase_superfam"/>
</dbReference>
<evidence type="ECO:0008006" key="3">
    <source>
        <dbReference type="Google" id="ProtNLM"/>
    </source>
</evidence>
<dbReference type="Proteomes" id="UP000381093">
    <property type="component" value="Unassembled WGS sequence"/>
</dbReference>
<dbReference type="SMART" id="SM00855">
    <property type="entry name" value="PGAM"/>
    <property type="match status" value="1"/>
</dbReference>
<dbReference type="CDD" id="cd07067">
    <property type="entry name" value="HP_PGM_like"/>
    <property type="match status" value="1"/>
</dbReference>
<name>A0A5E6TNE7_PSEFL</name>
<dbReference type="GO" id="GO:0016791">
    <property type="term" value="F:phosphatase activity"/>
    <property type="evidence" value="ECO:0007669"/>
    <property type="project" value="TreeGrafter"/>
</dbReference>
<organism evidence="1 2">
    <name type="scientific">Pseudomonas fluorescens</name>
    <dbReference type="NCBI Taxonomy" id="294"/>
    <lineage>
        <taxon>Bacteria</taxon>
        <taxon>Pseudomonadati</taxon>
        <taxon>Pseudomonadota</taxon>
        <taxon>Gammaproteobacteria</taxon>
        <taxon>Pseudomonadales</taxon>
        <taxon>Pseudomonadaceae</taxon>
        <taxon>Pseudomonas</taxon>
    </lineage>
</organism>
<evidence type="ECO:0000313" key="1">
    <source>
        <dbReference type="EMBL" id="VVO07388.1"/>
    </source>
</evidence>
<proteinExistence type="predicted"/>
<evidence type="ECO:0000313" key="2">
    <source>
        <dbReference type="Proteomes" id="UP000381093"/>
    </source>
</evidence>
<dbReference type="SUPFAM" id="SSF53254">
    <property type="entry name" value="Phosphoglycerate mutase-like"/>
    <property type="match status" value="1"/>
</dbReference>
<protein>
    <recommendedName>
        <fullName evidence="3">Histidine phosphatase family protein</fullName>
    </recommendedName>
</protein>
<reference evidence="1 2" key="1">
    <citation type="submission" date="2019-09" db="EMBL/GenBank/DDBJ databases">
        <authorList>
            <person name="Chandra G."/>
            <person name="Truman W A."/>
        </authorList>
    </citation>
    <scope>NUCLEOTIDE SEQUENCE [LARGE SCALE GENOMIC DNA]</scope>
    <source>
        <strain evidence="1">PS710</strain>
    </source>
</reference>
<dbReference type="RefSeq" id="WP_138969265.1">
    <property type="nucleotide sequence ID" value="NZ_CABVHE010000023.1"/>
</dbReference>
<dbReference type="PANTHER" id="PTHR48100">
    <property type="entry name" value="BROAD-SPECIFICITY PHOSPHATASE YOR283W-RELATED"/>
    <property type="match status" value="1"/>
</dbReference>
<dbReference type="EMBL" id="CABVHW010000009">
    <property type="protein sequence ID" value="VVO07388.1"/>
    <property type="molecule type" value="Genomic_DNA"/>
</dbReference>
<gene>
    <name evidence="1" type="ORF">PS710_03170</name>
</gene>